<organism evidence="1 2">
    <name type="scientific">Devosia albogilva</name>
    <dbReference type="NCBI Taxonomy" id="429726"/>
    <lineage>
        <taxon>Bacteria</taxon>
        <taxon>Pseudomonadati</taxon>
        <taxon>Pseudomonadota</taxon>
        <taxon>Alphaproteobacteria</taxon>
        <taxon>Hyphomicrobiales</taxon>
        <taxon>Devosiaceae</taxon>
        <taxon>Devosia</taxon>
    </lineage>
</organism>
<dbReference type="EMBL" id="JBHUNP010000001">
    <property type="protein sequence ID" value="MFD2648764.1"/>
    <property type="molecule type" value="Genomic_DNA"/>
</dbReference>
<dbReference type="Gene3D" id="3.60.15.10">
    <property type="entry name" value="Ribonuclease Z/Hydroxyacylglutathione hydrolase-like"/>
    <property type="match status" value="1"/>
</dbReference>
<keyword evidence="2" id="KW-1185">Reference proteome</keyword>
<sequence>MSIARLANGELVVFSAIALDEAGFAEVEQVGRPSFLVVPNGFHRQDAPVWKARYPGMRVVAPGGARSAVEEVVPVDDTMGDFGDPSVRFVAVAGTKGESALVVQHRTGATVVVNDLIGNVQHARGLMRLILTLMGFSGRRPQVPRAYKARAIDDAGRVAQQFRQWADLPQLQRIIMSHGTIIDTAPAEVLRRLADTLSPR</sequence>
<reference evidence="2" key="1">
    <citation type="journal article" date="2019" name="Int. J. Syst. Evol. Microbiol.">
        <title>The Global Catalogue of Microorganisms (GCM) 10K type strain sequencing project: providing services to taxonomists for standard genome sequencing and annotation.</title>
        <authorList>
            <consortium name="The Broad Institute Genomics Platform"/>
            <consortium name="The Broad Institute Genome Sequencing Center for Infectious Disease"/>
            <person name="Wu L."/>
            <person name="Ma J."/>
        </authorList>
    </citation>
    <scope>NUCLEOTIDE SEQUENCE [LARGE SCALE GENOMIC DNA]</scope>
    <source>
        <strain evidence="2">CCM 7427</strain>
    </source>
</reference>
<dbReference type="InterPro" id="IPR036866">
    <property type="entry name" value="RibonucZ/Hydroxyglut_hydro"/>
</dbReference>
<protein>
    <submittedName>
        <fullName evidence="1">Uncharacterized protein</fullName>
    </submittedName>
</protein>
<accession>A0ABW5QLZ5</accession>
<name>A0ABW5QLZ5_9HYPH</name>
<evidence type="ECO:0000313" key="2">
    <source>
        <dbReference type="Proteomes" id="UP001597521"/>
    </source>
</evidence>
<dbReference type="SUPFAM" id="SSF56281">
    <property type="entry name" value="Metallo-hydrolase/oxidoreductase"/>
    <property type="match status" value="1"/>
</dbReference>
<gene>
    <name evidence="1" type="ORF">ACFSX5_13275</name>
</gene>
<comment type="caution">
    <text evidence="1">The sequence shown here is derived from an EMBL/GenBank/DDBJ whole genome shotgun (WGS) entry which is preliminary data.</text>
</comment>
<proteinExistence type="predicted"/>
<dbReference type="Proteomes" id="UP001597521">
    <property type="component" value="Unassembled WGS sequence"/>
</dbReference>
<dbReference type="RefSeq" id="WP_386834058.1">
    <property type="nucleotide sequence ID" value="NZ_JBHUNP010000001.1"/>
</dbReference>
<evidence type="ECO:0000313" key="1">
    <source>
        <dbReference type="EMBL" id="MFD2648764.1"/>
    </source>
</evidence>